<dbReference type="Proteomes" id="UP000886653">
    <property type="component" value="Unassembled WGS sequence"/>
</dbReference>
<gene>
    <name evidence="2" type="ORF">CROQUDRAFT_721807</name>
</gene>
<name>A0A9P6NLJ7_9BASI</name>
<feature type="compositionally biased region" description="Polar residues" evidence="1">
    <location>
        <begin position="160"/>
        <end position="180"/>
    </location>
</feature>
<sequence length="363" mass="39614">MSPSDLHTTPVFEAVNGETIRGRLANGGRPGRPGKASLIRATQPGFQHLQPLRFVSVPIILSGYSRFVTSCGPCFDTGTSSKRLPPSRLNSLPLPSVTRQELSERPASERVSDTSLLLPAFSEKKLRRKMVMRPLTCEIFWEPVDFGVELGALTPLGANPSESGTESGRLNNLPTEPQSSALEISGCHPQISPLMSSMLSSFSTSSAAKSGTSLTTTGSDLQTPNGLQSSTQALRSDSQVIGLTCDEMRPKTLQFNGVPIIQPGLNPFQNKSLDHTVQPQTMTMEQLTNRLSYLEMPFNPSFFDQIRHSNSISPADTVRFGRALVHALNMQVADTRHVLEAKEDVSYWSMSETEAEDEGEYSD</sequence>
<feature type="compositionally biased region" description="Low complexity" evidence="1">
    <location>
        <begin position="206"/>
        <end position="219"/>
    </location>
</feature>
<accession>A0A9P6NLJ7</accession>
<dbReference type="EMBL" id="MU167239">
    <property type="protein sequence ID" value="KAG0148199.1"/>
    <property type="molecule type" value="Genomic_DNA"/>
</dbReference>
<feature type="region of interest" description="Disordered" evidence="1">
    <location>
        <begin position="206"/>
        <end position="233"/>
    </location>
</feature>
<evidence type="ECO:0000256" key="1">
    <source>
        <dbReference type="SAM" id="MobiDB-lite"/>
    </source>
</evidence>
<reference evidence="2" key="1">
    <citation type="submission" date="2013-11" db="EMBL/GenBank/DDBJ databases">
        <title>Genome sequence of the fusiform rust pathogen reveals effectors for host alternation and coevolution with pine.</title>
        <authorList>
            <consortium name="DOE Joint Genome Institute"/>
            <person name="Smith K."/>
            <person name="Pendleton A."/>
            <person name="Kubisiak T."/>
            <person name="Anderson C."/>
            <person name="Salamov A."/>
            <person name="Aerts A."/>
            <person name="Riley R."/>
            <person name="Clum A."/>
            <person name="Lindquist E."/>
            <person name="Ence D."/>
            <person name="Campbell M."/>
            <person name="Kronenberg Z."/>
            <person name="Feau N."/>
            <person name="Dhillon B."/>
            <person name="Hamelin R."/>
            <person name="Burleigh J."/>
            <person name="Smith J."/>
            <person name="Yandell M."/>
            <person name="Nelson C."/>
            <person name="Grigoriev I."/>
            <person name="Davis J."/>
        </authorList>
    </citation>
    <scope>NUCLEOTIDE SEQUENCE</scope>
    <source>
        <strain evidence="2">G11</strain>
    </source>
</reference>
<dbReference type="AlphaFoldDB" id="A0A9P6NLJ7"/>
<organism evidence="2 3">
    <name type="scientific">Cronartium quercuum f. sp. fusiforme G11</name>
    <dbReference type="NCBI Taxonomy" id="708437"/>
    <lineage>
        <taxon>Eukaryota</taxon>
        <taxon>Fungi</taxon>
        <taxon>Dikarya</taxon>
        <taxon>Basidiomycota</taxon>
        <taxon>Pucciniomycotina</taxon>
        <taxon>Pucciniomycetes</taxon>
        <taxon>Pucciniales</taxon>
        <taxon>Coleosporiaceae</taxon>
        <taxon>Cronartium</taxon>
    </lineage>
</organism>
<proteinExistence type="predicted"/>
<feature type="compositionally biased region" description="Polar residues" evidence="1">
    <location>
        <begin position="220"/>
        <end position="233"/>
    </location>
</feature>
<protein>
    <submittedName>
        <fullName evidence="2">Uncharacterized protein</fullName>
    </submittedName>
</protein>
<feature type="region of interest" description="Disordered" evidence="1">
    <location>
        <begin position="157"/>
        <end position="180"/>
    </location>
</feature>
<feature type="compositionally biased region" description="Low complexity" evidence="1">
    <location>
        <begin position="80"/>
        <end position="96"/>
    </location>
</feature>
<comment type="caution">
    <text evidence="2">The sequence shown here is derived from an EMBL/GenBank/DDBJ whole genome shotgun (WGS) entry which is preliminary data.</text>
</comment>
<evidence type="ECO:0000313" key="2">
    <source>
        <dbReference type="EMBL" id="KAG0148199.1"/>
    </source>
</evidence>
<keyword evidence="3" id="KW-1185">Reference proteome</keyword>
<feature type="region of interest" description="Disordered" evidence="1">
    <location>
        <begin position="78"/>
        <end position="108"/>
    </location>
</feature>
<evidence type="ECO:0000313" key="3">
    <source>
        <dbReference type="Proteomes" id="UP000886653"/>
    </source>
</evidence>